<keyword evidence="5" id="KW-0472">Membrane</keyword>
<dbReference type="InterPro" id="IPR004089">
    <property type="entry name" value="MCPsignal_dom"/>
</dbReference>
<dbReference type="PROSITE" id="PS50885">
    <property type="entry name" value="HAMP"/>
    <property type="match status" value="1"/>
</dbReference>
<feature type="transmembrane region" description="Helical" evidence="5">
    <location>
        <begin position="296"/>
        <end position="316"/>
    </location>
</feature>
<dbReference type="Pfam" id="PF08448">
    <property type="entry name" value="PAS_4"/>
    <property type="match status" value="1"/>
</dbReference>
<dbReference type="Proteomes" id="UP000184001">
    <property type="component" value="Unassembled WGS sequence"/>
</dbReference>
<accession>A0A8G2C8A6</accession>
<dbReference type="InterPro" id="IPR032255">
    <property type="entry name" value="HBM"/>
</dbReference>
<gene>
    <name evidence="8" type="ORF">SAMN05660830_00986</name>
</gene>
<dbReference type="SMART" id="SM00091">
    <property type="entry name" value="PAS"/>
    <property type="match status" value="1"/>
</dbReference>
<dbReference type="Gene3D" id="3.30.450.20">
    <property type="entry name" value="PAS domain"/>
    <property type="match status" value="1"/>
</dbReference>
<dbReference type="InterPro" id="IPR004090">
    <property type="entry name" value="Chemotax_Me-accpt_rcpt"/>
</dbReference>
<keyword evidence="5" id="KW-0812">Transmembrane</keyword>
<keyword evidence="2 4" id="KW-0807">Transducer</keyword>
<evidence type="ECO:0000313" key="9">
    <source>
        <dbReference type="Proteomes" id="UP000184001"/>
    </source>
</evidence>
<evidence type="ECO:0000256" key="4">
    <source>
        <dbReference type="PROSITE-ProRule" id="PRU00284"/>
    </source>
</evidence>
<evidence type="ECO:0000313" key="8">
    <source>
        <dbReference type="EMBL" id="SHI78596.1"/>
    </source>
</evidence>
<dbReference type="InterPro" id="IPR013656">
    <property type="entry name" value="PAS_4"/>
</dbReference>
<evidence type="ECO:0000259" key="7">
    <source>
        <dbReference type="PROSITE" id="PS50885"/>
    </source>
</evidence>
<dbReference type="Gene3D" id="6.10.340.10">
    <property type="match status" value="1"/>
</dbReference>
<dbReference type="GO" id="GO:0004888">
    <property type="term" value="F:transmembrane signaling receptor activity"/>
    <property type="evidence" value="ECO:0007669"/>
    <property type="project" value="InterPro"/>
</dbReference>
<dbReference type="FunFam" id="1.10.287.950:FF:000001">
    <property type="entry name" value="Methyl-accepting chemotaxis sensory transducer"/>
    <property type="match status" value="1"/>
</dbReference>
<dbReference type="InterPro" id="IPR035965">
    <property type="entry name" value="PAS-like_dom_sf"/>
</dbReference>
<dbReference type="SMART" id="SM01358">
    <property type="entry name" value="HBM"/>
    <property type="match status" value="1"/>
</dbReference>
<dbReference type="SUPFAM" id="SSF158472">
    <property type="entry name" value="HAMP domain-like"/>
    <property type="match status" value="1"/>
</dbReference>
<feature type="domain" description="Methyl-accepting transducer" evidence="6">
    <location>
        <begin position="539"/>
        <end position="775"/>
    </location>
</feature>
<evidence type="ECO:0000259" key="6">
    <source>
        <dbReference type="PROSITE" id="PS50111"/>
    </source>
</evidence>
<protein>
    <submittedName>
        <fullName evidence="8">Methyl-accepting chemotaxis sensory transducer with Pas/Pac sensor</fullName>
    </submittedName>
</protein>
<dbReference type="SUPFAM" id="SSF55785">
    <property type="entry name" value="PYP-like sensor domain (PAS domain)"/>
    <property type="match status" value="1"/>
</dbReference>
<feature type="domain" description="HAMP" evidence="7">
    <location>
        <begin position="319"/>
        <end position="371"/>
    </location>
</feature>
<dbReference type="SUPFAM" id="SSF58104">
    <property type="entry name" value="Methyl-accepting chemotaxis protein (MCP) signaling domain"/>
    <property type="match status" value="1"/>
</dbReference>
<keyword evidence="5" id="KW-1133">Transmembrane helix</keyword>
<name>A0A8G2C8A6_9BACT</name>
<dbReference type="Pfam" id="PF00015">
    <property type="entry name" value="MCPsignal"/>
    <property type="match status" value="1"/>
</dbReference>
<comment type="caution">
    <text evidence="8">The sequence shown here is derived from an EMBL/GenBank/DDBJ whole genome shotgun (WGS) entry which is preliminary data.</text>
</comment>
<dbReference type="PANTHER" id="PTHR32089:SF112">
    <property type="entry name" value="LYSOZYME-LIKE PROTEIN-RELATED"/>
    <property type="match status" value="1"/>
</dbReference>
<dbReference type="PRINTS" id="PR00260">
    <property type="entry name" value="CHEMTRNSDUCR"/>
</dbReference>
<dbReference type="PROSITE" id="PS50111">
    <property type="entry name" value="CHEMOTAXIS_TRANSDUC_2"/>
    <property type="match status" value="1"/>
</dbReference>
<dbReference type="Pfam" id="PF00672">
    <property type="entry name" value="HAMP"/>
    <property type="match status" value="1"/>
</dbReference>
<evidence type="ECO:0000256" key="1">
    <source>
        <dbReference type="ARBA" id="ARBA00004370"/>
    </source>
</evidence>
<reference evidence="8 9" key="1">
    <citation type="submission" date="2016-11" db="EMBL/GenBank/DDBJ databases">
        <authorList>
            <person name="Varghese N."/>
            <person name="Submissions S."/>
        </authorList>
    </citation>
    <scope>NUCLEOTIDE SEQUENCE [LARGE SCALE GENOMIC DNA]</scope>
    <source>
        <strain evidence="8 9">DSM 17919</strain>
    </source>
</reference>
<comment type="subcellular location">
    <subcellularLocation>
        <location evidence="1">Membrane</location>
    </subcellularLocation>
</comment>
<dbReference type="GO" id="GO:0007165">
    <property type="term" value="P:signal transduction"/>
    <property type="evidence" value="ECO:0007669"/>
    <property type="project" value="UniProtKB-KW"/>
</dbReference>
<organism evidence="8 9">
    <name type="scientific">Halodesulfovibrio aestuarii</name>
    <dbReference type="NCBI Taxonomy" id="126333"/>
    <lineage>
        <taxon>Bacteria</taxon>
        <taxon>Pseudomonadati</taxon>
        <taxon>Thermodesulfobacteriota</taxon>
        <taxon>Desulfovibrionia</taxon>
        <taxon>Desulfovibrionales</taxon>
        <taxon>Desulfovibrionaceae</taxon>
        <taxon>Halodesulfovibrio</taxon>
    </lineage>
</organism>
<dbReference type="CDD" id="cd06225">
    <property type="entry name" value="HAMP"/>
    <property type="match status" value="1"/>
</dbReference>
<dbReference type="GO" id="GO:0006935">
    <property type="term" value="P:chemotaxis"/>
    <property type="evidence" value="ECO:0007669"/>
    <property type="project" value="InterPro"/>
</dbReference>
<proteinExistence type="inferred from homology"/>
<dbReference type="CDD" id="cd11386">
    <property type="entry name" value="MCP_signal"/>
    <property type="match status" value="1"/>
</dbReference>
<sequence>MQFLKNLRVTVKIWGGFSLVLIAMTFLSTESIVNLQHNKDGFSSYRELALDTNLAGKLQANILLMNIAANEYIKSNTQTALDEYKIRETNILQYLNAAKENIKDQERSALILSIEEDAKKIIEDFIAYQEQNTIVMEQRSEGDKITTQLDKILKDAMDFSSRTNPQFVQALSSSGTAFTKARMNILAALYDPTVPLDKEHLNSLMKRTKRELRVADNFTYTTNESSWYSNCDALITQYTGIVEKLYTSVTTLQKLNADISRHGQQAATKAEKIKLSVMEGQTTLGSQMLAHNASSLNNLLIISAITLLITLLLSFFTSRSITKPLNRINAFANSLSKGDLSAQLVITEKNEIGAIASSLTRMGNAVSGMEHELDKLVSAVASGDITERSTMSEFCGDFQRVLDNANSMADMFTHFTDALPLPVLMLDSSLRVLYANTMALSIANSSLQECKGKPSSALFTAEDYQSDECACSNAIKTKSMQRASTLVQAHDQTLDVDYIAVPIMQDDQAVGVMQVLLDQTEIRSAQRRITSAAQEIQKISERLQANSNDLAGHFKEVSDGVEVQSQRTTETSTAMEEMNVSVSEVAMNASKAHTNAQEAKQESENCSTVVFNAVQSITEVSNTTRELQQNTSELSEQVDAIGSIMNVISDIADQTNLLALNAAIEAARAGDAGRGFAVVADEVRKLAEKTMQATEQVTQSVSTIQTAAQRNFETVSNAARTVEEANALANESEDSLRTIMNLIDQNSTQVGEIATASEEQSAVSEQIARTVEEVATIVQKSAEEITVSATSIQEIAAMSNELHNLVGEMTAS</sequence>
<feature type="transmembrane region" description="Helical" evidence="5">
    <location>
        <begin position="13"/>
        <end position="33"/>
    </location>
</feature>
<evidence type="ECO:0000256" key="5">
    <source>
        <dbReference type="SAM" id="Phobius"/>
    </source>
</evidence>
<dbReference type="PANTHER" id="PTHR32089">
    <property type="entry name" value="METHYL-ACCEPTING CHEMOTAXIS PROTEIN MCPB"/>
    <property type="match status" value="1"/>
</dbReference>
<dbReference type="InterPro" id="IPR003660">
    <property type="entry name" value="HAMP_dom"/>
</dbReference>
<evidence type="ECO:0000256" key="3">
    <source>
        <dbReference type="ARBA" id="ARBA00029447"/>
    </source>
</evidence>
<evidence type="ECO:0000256" key="2">
    <source>
        <dbReference type="ARBA" id="ARBA00023224"/>
    </source>
</evidence>
<dbReference type="InterPro" id="IPR000014">
    <property type="entry name" value="PAS"/>
</dbReference>
<dbReference type="SMART" id="SM00283">
    <property type="entry name" value="MA"/>
    <property type="match status" value="1"/>
</dbReference>
<dbReference type="CDD" id="cd00130">
    <property type="entry name" value="PAS"/>
    <property type="match status" value="1"/>
</dbReference>
<dbReference type="RefSeq" id="WP_020002100.1">
    <property type="nucleotide sequence ID" value="NZ_CP192219.1"/>
</dbReference>
<dbReference type="Gene3D" id="1.10.287.950">
    <property type="entry name" value="Methyl-accepting chemotaxis protein"/>
    <property type="match status" value="1"/>
</dbReference>
<dbReference type="AlphaFoldDB" id="A0A8G2C8A6"/>
<comment type="similarity">
    <text evidence="3">Belongs to the methyl-accepting chemotaxis (MCP) protein family.</text>
</comment>
<dbReference type="GO" id="GO:0016020">
    <property type="term" value="C:membrane"/>
    <property type="evidence" value="ECO:0007669"/>
    <property type="project" value="UniProtKB-SubCell"/>
</dbReference>
<dbReference type="SMART" id="SM00304">
    <property type="entry name" value="HAMP"/>
    <property type="match status" value="1"/>
</dbReference>
<dbReference type="EMBL" id="FQZR01000002">
    <property type="protein sequence ID" value="SHI78596.1"/>
    <property type="molecule type" value="Genomic_DNA"/>
</dbReference>